<feature type="domain" description="PIN" evidence="8">
    <location>
        <begin position="3"/>
        <end position="123"/>
    </location>
</feature>
<dbReference type="Pfam" id="PF01850">
    <property type="entry name" value="PIN"/>
    <property type="match status" value="1"/>
</dbReference>
<keyword evidence="5" id="KW-0378">Hydrolase</keyword>
<dbReference type="InterPro" id="IPR029060">
    <property type="entry name" value="PIN-like_dom_sf"/>
</dbReference>
<dbReference type="GO" id="GO:0004518">
    <property type="term" value="F:nuclease activity"/>
    <property type="evidence" value="ECO:0007669"/>
    <property type="project" value="UniProtKB-KW"/>
</dbReference>
<evidence type="ECO:0000256" key="2">
    <source>
        <dbReference type="ARBA" id="ARBA00022649"/>
    </source>
</evidence>
<keyword evidence="2" id="KW-1277">Toxin-antitoxin system</keyword>
<comment type="similarity">
    <text evidence="7">Belongs to the PINc/VapC protein family.</text>
</comment>
<dbReference type="AlphaFoldDB" id="A0A3P3XR48"/>
<proteinExistence type="inferred from homology"/>
<keyword evidence="4" id="KW-0479">Metal-binding</keyword>
<dbReference type="EMBL" id="FWDO01000004">
    <property type="protein sequence ID" value="SLM18323.1"/>
    <property type="molecule type" value="Genomic_DNA"/>
</dbReference>
<dbReference type="GO" id="GO:0046872">
    <property type="term" value="F:metal ion binding"/>
    <property type="evidence" value="ECO:0007669"/>
    <property type="project" value="UniProtKB-KW"/>
</dbReference>
<dbReference type="CDD" id="cd09881">
    <property type="entry name" value="PIN_VapC4-5_FitB-like"/>
    <property type="match status" value="1"/>
</dbReference>
<evidence type="ECO:0000256" key="4">
    <source>
        <dbReference type="ARBA" id="ARBA00022723"/>
    </source>
</evidence>
<gene>
    <name evidence="9" type="ORF">SPIRO4BDMA_40895</name>
</gene>
<protein>
    <submittedName>
        <fullName evidence="9">PilT protein domain protein</fullName>
    </submittedName>
</protein>
<dbReference type="PANTHER" id="PTHR33653">
    <property type="entry name" value="RIBONUCLEASE VAPC2"/>
    <property type="match status" value="1"/>
</dbReference>
<accession>A0A3P3XR48</accession>
<dbReference type="InterPro" id="IPR050556">
    <property type="entry name" value="Type_II_TA_system_RNase"/>
</dbReference>
<comment type="cofactor">
    <cofactor evidence="1">
        <name>Mg(2+)</name>
        <dbReference type="ChEBI" id="CHEBI:18420"/>
    </cofactor>
</comment>
<organism evidence="9">
    <name type="scientific">uncultured spirochete</name>
    <dbReference type="NCBI Taxonomy" id="156406"/>
    <lineage>
        <taxon>Bacteria</taxon>
        <taxon>Pseudomonadati</taxon>
        <taxon>Spirochaetota</taxon>
        <taxon>Spirochaetia</taxon>
        <taxon>Spirochaetales</taxon>
        <taxon>environmental samples</taxon>
    </lineage>
</organism>
<evidence type="ECO:0000256" key="1">
    <source>
        <dbReference type="ARBA" id="ARBA00001946"/>
    </source>
</evidence>
<keyword evidence="3" id="KW-0540">Nuclease</keyword>
<evidence type="ECO:0000313" key="9">
    <source>
        <dbReference type="EMBL" id="SLM18323.1"/>
    </source>
</evidence>
<dbReference type="GO" id="GO:0016787">
    <property type="term" value="F:hydrolase activity"/>
    <property type="evidence" value="ECO:0007669"/>
    <property type="project" value="UniProtKB-KW"/>
</dbReference>
<evidence type="ECO:0000259" key="8">
    <source>
        <dbReference type="Pfam" id="PF01850"/>
    </source>
</evidence>
<evidence type="ECO:0000256" key="7">
    <source>
        <dbReference type="ARBA" id="ARBA00038093"/>
    </source>
</evidence>
<dbReference type="PANTHER" id="PTHR33653:SF1">
    <property type="entry name" value="RIBONUCLEASE VAPC2"/>
    <property type="match status" value="1"/>
</dbReference>
<keyword evidence="6" id="KW-0460">Magnesium</keyword>
<reference evidence="9" key="1">
    <citation type="submission" date="2017-02" db="EMBL/GenBank/DDBJ databases">
        <authorList>
            <person name="Regsiter A."/>
            <person name="William W."/>
        </authorList>
    </citation>
    <scope>NUCLEOTIDE SEQUENCE</scope>
    <source>
        <strain evidence="9">BdmA 4</strain>
    </source>
</reference>
<evidence type="ECO:0000256" key="6">
    <source>
        <dbReference type="ARBA" id="ARBA00022842"/>
    </source>
</evidence>
<sequence>MFYLDTNTCIYFLNGTCASIKKKIMETPPSEIAIPSVVKAELLFGAYKSKRKKENIEKIEQFLEPFEIVPFDEVMTYVYADIRYNMEMKGTLIGPNDLFIAAIVKFHEGILITNNEKEFKRLEGLKVENWIE</sequence>
<evidence type="ECO:0000256" key="5">
    <source>
        <dbReference type="ARBA" id="ARBA00022801"/>
    </source>
</evidence>
<name>A0A3P3XR48_9SPIR</name>
<dbReference type="InterPro" id="IPR002716">
    <property type="entry name" value="PIN_dom"/>
</dbReference>
<evidence type="ECO:0000256" key="3">
    <source>
        <dbReference type="ARBA" id="ARBA00022722"/>
    </source>
</evidence>
<dbReference type="Gene3D" id="3.40.50.1010">
    <property type="entry name" value="5'-nuclease"/>
    <property type="match status" value="1"/>
</dbReference>
<dbReference type="SUPFAM" id="SSF88723">
    <property type="entry name" value="PIN domain-like"/>
    <property type="match status" value="1"/>
</dbReference>